<evidence type="ECO:0000256" key="6">
    <source>
        <dbReference type="PIRSR" id="PIRSR602403-1"/>
    </source>
</evidence>
<dbReference type="PRINTS" id="PR00465">
    <property type="entry name" value="EP450IV"/>
</dbReference>
<evidence type="ECO:0000313" key="8">
    <source>
        <dbReference type="EMBL" id="KAJ7029676.1"/>
    </source>
</evidence>
<dbReference type="GO" id="GO:0005506">
    <property type="term" value="F:iron ion binding"/>
    <property type="evidence" value="ECO:0007669"/>
    <property type="project" value="InterPro"/>
</dbReference>
<proteinExistence type="inferred from homology"/>
<dbReference type="GO" id="GO:0016705">
    <property type="term" value="F:oxidoreductase activity, acting on paired donors, with incorporation or reduction of molecular oxygen"/>
    <property type="evidence" value="ECO:0007669"/>
    <property type="project" value="InterPro"/>
</dbReference>
<dbReference type="InterPro" id="IPR036396">
    <property type="entry name" value="Cyt_P450_sf"/>
</dbReference>
<sequence length="507" mass="56736">MDDPRFLVVYGVLAVVALATLRKALLDPKVDTIPIVGSSGFLSSYWDAWTFLANASTLIQQGYDRRPQGGVFRVARLFRWEYVVCGPKHVKEIGGAPENVLSFDDAVQDLLPTRFVMGTAIADNPYHFHTIRTSLTRNLHACFPDVRDEIICAFNDVLPAKSSEWTTLPVLPMIMAVVARVSNRIFVGLPLCRNETYLQNNVQFTLDVVSSGQRVALFPKLLRPLVAPFITNKNKSLAVAVEVLGPTIEDRLSKESEMGPDWPGKPNDFISWLLETGEERTVTALVLRILSTNFAAIHSSSMAFTHALFDLATHPEHLLPMREEAERVVKEQGWSKAALNSMVKIDSFLRESQRLNNGGPMIMHRKVVAKEGFRFSDGTILPHNSFVYVAARATHYDEANFENPTKFDGFRFARERAEHMANHDPSRGIFKRQMISTAVDHLPFGTGKHACPGRFFAATELKAMLAHLVLNYDVKAEVEGVRPPDAIFSISIFPNPDGKVSFRKRTD</sequence>
<dbReference type="AlphaFoldDB" id="A0AAD6WZX4"/>
<feature type="binding site" description="axial binding residue" evidence="6">
    <location>
        <position position="451"/>
    </location>
    <ligand>
        <name>heme</name>
        <dbReference type="ChEBI" id="CHEBI:30413"/>
    </ligand>
    <ligandPart>
        <name>Fe</name>
        <dbReference type="ChEBI" id="CHEBI:18248"/>
    </ligandPart>
</feature>
<organism evidence="8 9">
    <name type="scientific">Mycena alexandri</name>
    <dbReference type="NCBI Taxonomy" id="1745969"/>
    <lineage>
        <taxon>Eukaryota</taxon>
        <taxon>Fungi</taxon>
        <taxon>Dikarya</taxon>
        <taxon>Basidiomycota</taxon>
        <taxon>Agaricomycotina</taxon>
        <taxon>Agaricomycetes</taxon>
        <taxon>Agaricomycetidae</taxon>
        <taxon>Agaricales</taxon>
        <taxon>Marasmiineae</taxon>
        <taxon>Mycenaceae</taxon>
        <taxon>Mycena</taxon>
    </lineage>
</organism>
<comment type="cofactor">
    <cofactor evidence="1 6">
        <name>heme</name>
        <dbReference type="ChEBI" id="CHEBI:30413"/>
    </cofactor>
</comment>
<dbReference type="GO" id="GO:0004497">
    <property type="term" value="F:monooxygenase activity"/>
    <property type="evidence" value="ECO:0007669"/>
    <property type="project" value="UniProtKB-KW"/>
</dbReference>
<comment type="similarity">
    <text evidence="2 7">Belongs to the cytochrome P450 family.</text>
</comment>
<comment type="caution">
    <text evidence="8">The sequence shown here is derived from an EMBL/GenBank/DDBJ whole genome shotgun (WGS) entry which is preliminary data.</text>
</comment>
<dbReference type="SUPFAM" id="SSF48264">
    <property type="entry name" value="Cytochrome P450"/>
    <property type="match status" value="1"/>
</dbReference>
<dbReference type="Proteomes" id="UP001218188">
    <property type="component" value="Unassembled WGS sequence"/>
</dbReference>
<dbReference type="InterPro" id="IPR002403">
    <property type="entry name" value="Cyt_P450_E_grp-IV"/>
</dbReference>
<dbReference type="PROSITE" id="PS00086">
    <property type="entry name" value="CYTOCHROME_P450"/>
    <property type="match status" value="1"/>
</dbReference>
<dbReference type="PANTHER" id="PTHR46206">
    <property type="entry name" value="CYTOCHROME P450"/>
    <property type="match status" value="1"/>
</dbReference>
<dbReference type="Gene3D" id="1.10.630.10">
    <property type="entry name" value="Cytochrome P450"/>
    <property type="match status" value="1"/>
</dbReference>
<dbReference type="Pfam" id="PF00067">
    <property type="entry name" value="p450"/>
    <property type="match status" value="1"/>
</dbReference>
<keyword evidence="4 7" id="KW-0560">Oxidoreductase</keyword>
<name>A0AAD6WZX4_9AGAR</name>
<dbReference type="InterPro" id="IPR017972">
    <property type="entry name" value="Cyt_P450_CS"/>
</dbReference>
<dbReference type="EMBL" id="JARJCM010000099">
    <property type="protein sequence ID" value="KAJ7029676.1"/>
    <property type="molecule type" value="Genomic_DNA"/>
</dbReference>
<keyword evidence="9" id="KW-1185">Reference proteome</keyword>
<evidence type="ECO:0000256" key="2">
    <source>
        <dbReference type="ARBA" id="ARBA00010617"/>
    </source>
</evidence>
<evidence type="ECO:0000256" key="5">
    <source>
        <dbReference type="ARBA" id="ARBA00023004"/>
    </source>
</evidence>
<accession>A0AAD6WZX4</accession>
<gene>
    <name evidence="8" type="ORF">C8F04DRAFT_1236956</name>
</gene>
<dbReference type="CDD" id="cd11041">
    <property type="entry name" value="CYP503A1-like"/>
    <property type="match status" value="1"/>
</dbReference>
<keyword evidence="3 6" id="KW-0479">Metal-binding</keyword>
<dbReference type="InterPro" id="IPR001128">
    <property type="entry name" value="Cyt_P450"/>
</dbReference>
<dbReference type="GO" id="GO:0020037">
    <property type="term" value="F:heme binding"/>
    <property type="evidence" value="ECO:0007669"/>
    <property type="project" value="InterPro"/>
</dbReference>
<evidence type="ECO:0000256" key="1">
    <source>
        <dbReference type="ARBA" id="ARBA00001971"/>
    </source>
</evidence>
<keyword evidence="5 6" id="KW-0408">Iron</keyword>
<reference evidence="8" key="1">
    <citation type="submission" date="2023-03" db="EMBL/GenBank/DDBJ databases">
        <title>Massive genome expansion in bonnet fungi (Mycena s.s.) driven by repeated elements and novel gene families across ecological guilds.</title>
        <authorList>
            <consortium name="Lawrence Berkeley National Laboratory"/>
            <person name="Harder C.B."/>
            <person name="Miyauchi S."/>
            <person name="Viragh M."/>
            <person name="Kuo A."/>
            <person name="Thoen E."/>
            <person name="Andreopoulos B."/>
            <person name="Lu D."/>
            <person name="Skrede I."/>
            <person name="Drula E."/>
            <person name="Henrissat B."/>
            <person name="Morin E."/>
            <person name="Kohler A."/>
            <person name="Barry K."/>
            <person name="LaButti K."/>
            <person name="Morin E."/>
            <person name="Salamov A."/>
            <person name="Lipzen A."/>
            <person name="Mereny Z."/>
            <person name="Hegedus B."/>
            <person name="Baldrian P."/>
            <person name="Stursova M."/>
            <person name="Weitz H."/>
            <person name="Taylor A."/>
            <person name="Grigoriev I.V."/>
            <person name="Nagy L.G."/>
            <person name="Martin F."/>
            <person name="Kauserud H."/>
        </authorList>
    </citation>
    <scope>NUCLEOTIDE SEQUENCE</scope>
    <source>
        <strain evidence="8">CBHHK200</strain>
    </source>
</reference>
<evidence type="ECO:0000256" key="3">
    <source>
        <dbReference type="ARBA" id="ARBA00022723"/>
    </source>
</evidence>
<keyword evidence="7" id="KW-0503">Monooxygenase</keyword>
<evidence type="ECO:0000256" key="4">
    <source>
        <dbReference type="ARBA" id="ARBA00023002"/>
    </source>
</evidence>
<protein>
    <submittedName>
        <fullName evidence="8">Cytochrome P450</fullName>
    </submittedName>
</protein>
<keyword evidence="6 7" id="KW-0349">Heme</keyword>
<evidence type="ECO:0000313" key="9">
    <source>
        <dbReference type="Proteomes" id="UP001218188"/>
    </source>
</evidence>
<evidence type="ECO:0000256" key="7">
    <source>
        <dbReference type="RuleBase" id="RU000461"/>
    </source>
</evidence>